<dbReference type="InterPro" id="IPR000210">
    <property type="entry name" value="BTB/POZ_dom"/>
</dbReference>
<feature type="non-terminal residue" evidence="2">
    <location>
        <position position="100"/>
    </location>
</feature>
<feature type="non-terminal residue" evidence="2">
    <location>
        <position position="1"/>
    </location>
</feature>
<dbReference type="GeneID" id="27905543"/>
<dbReference type="SUPFAM" id="SSF54695">
    <property type="entry name" value="POZ domain"/>
    <property type="match status" value="1"/>
</dbReference>
<dbReference type="EMBL" id="KB456270">
    <property type="protein sequence ID" value="EMF08966.1"/>
    <property type="molecule type" value="Genomic_DNA"/>
</dbReference>
<evidence type="ECO:0000313" key="3">
    <source>
        <dbReference type="Proteomes" id="UP000016931"/>
    </source>
</evidence>
<dbReference type="Pfam" id="PF00651">
    <property type="entry name" value="BTB"/>
    <property type="match status" value="1"/>
</dbReference>
<accession>M3CZ80</accession>
<dbReference type="PROSITE" id="PS50097">
    <property type="entry name" value="BTB"/>
    <property type="match status" value="1"/>
</dbReference>
<dbReference type="STRING" id="692275.M3CZ80"/>
<dbReference type="Proteomes" id="UP000016931">
    <property type="component" value="Unassembled WGS sequence"/>
</dbReference>
<feature type="domain" description="BTB" evidence="1">
    <location>
        <begin position="1"/>
        <end position="67"/>
    </location>
</feature>
<dbReference type="AlphaFoldDB" id="M3CZ80"/>
<organism evidence="2 3">
    <name type="scientific">Sphaerulina musiva (strain SO2202)</name>
    <name type="common">Poplar stem canker fungus</name>
    <name type="synonym">Septoria musiva</name>
    <dbReference type="NCBI Taxonomy" id="692275"/>
    <lineage>
        <taxon>Eukaryota</taxon>
        <taxon>Fungi</taxon>
        <taxon>Dikarya</taxon>
        <taxon>Ascomycota</taxon>
        <taxon>Pezizomycotina</taxon>
        <taxon>Dothideomycetes</taxon>
        <taxon>Dothideomycetidae</taxon>
        <taxon>Mycosphaerellales</taxon>
        <taxon>Mycosphaerellaceae</taxon>
        <taxon>Sphaerulina</taxon>
    </lineage>
</organism>
<dbReference type="OrthoDB" id="3649243at2759"/>
<dbReference type="InterPro" id="IPR011333">
    <property type="entry name" value="SKP1/BTB/POZ_sf"/>
</dbReference>
<dbReference type="HOGENOM" id="CLU_2312969_0_0_1"/>
<evidence type="ECO:0000313" key="2">
    <source>
        <dbReference type="EMBL" id="EMF08966.1"/>
    </source>
</evidence>
<evidence type="ECO:0000259" key="1">
    <source>
        <dbReference type="PROSITE" id="PS50097"/>
    </source>
</evidence>
<gene>
    <name evidence="2" type="ORF">SEPMUDRAFT_26305</name>
</gene>
<protein>
    <recommendedName>
        <fullName evidence="1">BTB domain-containing protein</fullName>
    </recommendedName>
</protein>
<dbReference type="RefSeq" id="XP_016757087.1">
    <property type="nucleotide sequence ID" value="XM_016908406.1"/>
</dbReference>
<proteinExistence type="predicted"/>
<dbReference type="CDD" id="cd18186">
    <property type="entry name" value="BTB_POZ_ZBTB_KLHL-like"/>
    <property type="match status" value="1"/>
</dbReference>
<keyword evidence="3" id="KW-1185">Reference proteome</keyword>
<sequence length="100" mass="11074">VNVDQGPNATKIYVHKSVLCASSEFFKAKARRVWSKGEATVDLPHVSQHAFMLYANWAYSGKVNETSVPDQADWEILAEAAALGQQLMDSAFKHSVMDTM</sequence>
<reference evidence="2 3" key="1">
    <citation type="journal article" date="2012" name="PLoS Pathog.">
        <title>Diverse lifestyles and strategies of plant pathogenesis encoded in the genomes of eighteen Dothideomycetes fungi.</title>
        <authorList>
            <person name="Ohm R.A."/>
            <person name="Feau N."/>
            <person name="Henrissat B."/>
            <person name="Schoch C.L."/>
            <person name="Horwitz B.A."/>
            <person name="Barry K.W."/>
            <person name="Condon B.J."/>
            <person name="Copeland A.C."/>
            <person name="Dhillon B."/>
            <person name="Glaser F."/>
            <person name="Hesse C.N."/>
            <person name="Kosti I."/>
            <person name="LaButti K."/>
            <person name="Lindquist E.A."/>
            <person name="Lucas S."/>
            <person name="Salamov A.A."/>
            <person name="Bradshaw R.E."/>
            <person name="Ciuffetti L."/>
            <person name="Hamelin R.C."/>
            <person name="Kema G.H.J."/>
            <person name="Lawrence C."/>
            <person name="Scott J.A."/>
            <person name="Spatafora J.W."/>
            <person name="Turgeon B.G."/>
            <person name="de Wit P.J.G.M."/>
            <person name="Zhong S."/>
            <person name="Goodwin S.B."/>
            <person name="Grigoriev I.V."/>
        </authorList>
    </citation>
    <scope>NUCLEOTIDE SEQUENCE [LARGE SCALE GENOMIC DNA]</scope>
    <source>
        <strain evidence="2 3">SO2202</strain>
    </source>
</reference>
<name>M3CZ80_SPHMS</name>
<dbReference type="Gene3D" id="3.30.710.10">
    <property type="entry name" value="Potassium Channel Kv1.1, Chain A"/>
    <property type="match status" value="1"/>
</dbReference>